<dbReference type="Gramene" id="EFJ22938">
    <property type="protein sequence ID" value="EFJ22938"/>
    <property type="gene ID" value="SELMODRAFT_415947"/>
</dbReference>
<dbReference type="AlphaFoldDB" id="D8RXL8"/>
<evidence type="ECO:0000313" key="2">
    <source>
        <dbReference type="Proteomes" id="UP000001514"/>
    </source>
</evidence>
<evidence type="ECO:0000313" key="1">
    <source>
        <dbReference type="EMBL" id="EFJ22938.1"/>
    </source>
</evidence>
<organism evidence="2">
    <name type="scientific">Selaginella moellendorffii</name>
    <name type="common">Spikemoss</name>
    <dbReference type="NCBI Taxonomy" id="88036"/>
    <lineage>
        <taxon>Eukaryota</taxon>
        <taxon>Viridiplantae</taxon>
        <taxon>Streptophyta</taxon>
        <taxon>Embryophyta</taxon>
        <taxon>Tracheophyta</taxon>
        <taxon>Lycopodiopsida</taxon>
        <taxon>Selaginellales</taxon>
        <taxon>Selaginellaceae</taxon>
        <taxon>Selaginella</taxon>
    </lineage>
</organism>
<sequence length="149" mass="16259">MEKPIENNRPNRDCLLHKSNMKVVMKLLCREYVGEEDIAQGAISQSLKKPSGEAAGKFTFTDAQSLKSSEAPTGWPRTSLETVKLLKGVRNVSLLLQSADAVATDSGPIGKTKNKGYQSMNNGVLMEESVVPAREFILGSKLISWICGF</sequence>
<reference evidence="1 2" key="1">
    <citation type="journal article" date="2011" name="Science">
        <title>The Selaginella genome identifies genetic changes associated with the evolution of vascular plants.</title>
        <authorList>
            <person name="Banks J.A."/>
            <person name="Nishiyama T."/>
            <person name="Hasebe M."/>
            <person name="Bowman J.L."/>
            <person name="Gribskov M."/>
            <person name="dePamphilis C."/>
            <person name="Albert V.A."/>
            <person name="Aono N."/>
            <person name="Aoyama T."/>
            <person name="Ambrose B.A."/>
            <person name="Ashton N.W."/>
            <person name="Axtell M.J."/>
            <person name="Barker E."/>
            <person name="Barker M.S."/>
            <person name="Bennetzen J.L."/>
            <person name="Bonawitz N.D."/>
            <person name="Chapple C."/>
            <person name="Cheng C."/>
            <person name="Correa L.G."/>
            <person name="Dacre M."/>
            <person name="DeBarry J."/>
            <person name="Dreyer I."/>
            <person name="Elias M."/>
            <person name="Engstrom E.M."/>
            <person name="Estelle M."/>
            <person name="Feng L."/>
            <person name="Finet C."/>
            <person name="Floyd S.K."/>
            <person name="Frommer W.B."/>
            <person name="Fujita T."/>
            <person name="Gramzow L."/>
            <person name="Gutensohn M."/>
            <person name="Harholt J."/>
            <person name="Hattori M."/>
            <person name="Heyl A."/>
            <person name="Hirai T."/>
            <person name="Hiwatashi Y."/>
            <person name="Ishikawa M."/>
            <person name="Iwata M."/>
            <person name="Karol K.G."/>
            <person name="Koehler B."/>
            <person name="Kolukisaoglu U."/>
            <person name="Kubo M."/>
            <person name="Kurata T."/>
            <person name="Lalonde S."/>
            <person name="Li K."/>
            <person name="Li Y."/>
            <person name="Litt A."/>
            <person name="Lyons E."/>
            <person name="Manning G."/>
            <person name="Maruyama T."/>
            <person name="Michael T.P."/>
            <person name="Mikami K."/>
            <person name="Miyazaki S."/>
            <person name="Morinaga S."/>
            <person name="Murata T."/>
            <person name="Mueller-Roeber B."/>
            <person name="Nelson D.R."/>
            <person name="Obara M."/>
            <person name="Oguri Y."/>
            <person name="Olmstead R.G."/>
            <person name="Onodera N."/>
            <person name="Petersen B.L."/>
            <person name="Pils B."/>
            <person name="Prigge M."/>
            <person name="Rensing S.A."/>
            <person name="Riano-Pachon D.M."/>
            <person name="Roberts A.W."/>
            <person name="Sato Y."/>
            <person name="Scheller H.V."/>
            <person name="Schulz B."/>
            <person name="Schulz C."/>
            <person name="Shakirov E.V."/>
            <person name="Shibagaki N."/>
            <person name="Shinohara N."/>
            <person name="Shippen D.E."/>
            <person name="Soerensen I."/>
            <person name="Sotooka R."/>
            <person name="Sugimoto N."/>
            <person name="Sugita M."/>
            <person name="Sumikawa N."/>
            <person name="Tanurdzic M."/>
            <person name="Theissen G."/>
            <person name="Ulvskov P."/>
            <person name="Wakazuki S."/>
            <person name="Weng J.K."/>
            <person name="Willats W.W."/>
            <person name="Wipf D."/>
            <person name="Wolf P.G."/>
            <person name="Yang L."/>
            <person name="Zimmer A.D."/>
            <person name="Zhu Q."/>
            <person name="Mitros T."/>
            <person name="Hellsten U."/>
            <person name="Loque D."/>
            <person name="Otillar R."/>
            <person name="Salamov A."/>
            <person name="Schmutz J."/>
            <person name="Shapiro H."/>
            <person name="Lindquist E."/>
            <person name="Lucas S."/>
            <person name="Rokhsar D."/>
            <person name="Grigoriev I.V."/>
        </authorList>
    </citation>
    <scope>NUCLEOTIDE SEQUENCE [LARGE SCALE GENOMIC DNA]</scope>
</reference>
<dbReference type="HOGENOM" id="CLU_1752863_0_0_1"/>
<keyword evidence="2" id="KW-1185">Reference proteome</keyword>
<dbReference type="InParanoid" id="D8RXL8"/>
<dbReference type="KEGG" id="smo:SELMODRAFT_415947"/>
<gene>
    <name evidence="1" type="ORF">SELMODRAFT_415947</name>
</gene>
<dbReference type="Proteomes" id="UP000001514">
    <property type="component" value="Unassembled WGS sequence"/>
</dbReference>
<dbReference type="EMBL" id="GL377594">
    <property type="protein sequence ID" value="EFJ22938.1"/>
    <property type="molecule type" value="Genomic_DNA"/>
</dbReference>
<name>D8RXL8_SELML</name>
<protein>
    <submittedName>
        <fullName evidence="1">Uncharacterized protein</fullName>
    </submittedName>
</protein>
<accession>D8RXL8</accession>
<proteinExistence type="predicted"/>